<gene>
    <name evidence="1" type="ORF">LIER_35394</name>
</gene>
<reference evidence="1 2" key="1">
    <citation type="submission" date="2024-01" db="EMBL/GenBank/DDBJ databases">
        <title>The complete chloroplast genome sequence of Lithospermum erythrorhizon: insights into the phylogenetic relationship among Boraginaceae species and the maternal lineages of purple gromwells.</title>
        <authorList>
            <person name="Okada T."/>
            <person name="Watanabe K."/>
        </authorList>
    </citation>
    <scope>NUCLEOTIDE SEQUENCE [LARGE SCALE GENOMIC DNA]</scope>
</reference>
<dbReference type="Proteomes" id="UP001454036">
    <property type="component" value="Unassembled WGS sequence"/>
</dbReference>
<name>A0AAV3NQ08_LITER</name>
<comment type="caution">
    <text evidence="1">The sequence shown here is derived from an EMBL/GenBank/DDBJ whole genome shotgun (WGS) entry which is preliminary data.</text>
</comment>
<protein>
    <submittedName>
        <fullName evidence="1">Uncharacterized protein</fullName>
    </submittedName>
</protein>
<evidence type="ECO:0000313" key="2">
    <source>
        <dbReference type="Proteomes" id="UP001454036"/>
    </source>
</evidence>
<sequence length="121" mass="13544">MDTQLSASRPVDHCWAARMYLEVADPTNQLLVDGWIVGLMGESCRPNYWTDMGMEVETGRIGLRHVGPGWSRRIVSSWAVDSLLAGLVGAVVGPLRTRPISRVWFGLCGSRWTRLLEMIED</sequence>
<dbReference type="EMBL" id="BAABME010015486">
    <property type="protein sequence ID" value="GAA0141435.1"/>
    <property type="molecule type" value="Genomic_DNA"/>
</dbReference>
<evidence type="ECO:0000313" key="1">
    <source>
        <dbReference type="EMBL" id="GAA0141435.1"/>
    </source>
</evidence>
<dbReference type="AlphaFoldDB" id="A0AAV3NQ08"/>
<accession>A0AAV3NQ08</accession>
<proteinExistence type="predicted"/>
<organism evidence="1 2">
    <name type="scientific">Lithospermum erythrorhizon</name>
    <name type="common">Purple gromwell</name>
    <name type="synonym">Lithospermum officinale var. erythrorhizon</name>
    <dbReference type="NCBI Taxonomy" id="34254"/>
    <lineage>
        <taxon>Eukaryota</taxon>
        <taxon>Viridiplantae</taxon>
        <taxon>Streptophyta</taxon>
        <taxon>Embryophyta</taxon>
        <taxon>Tracheophyta</taxon>
        <taxon>Spermatophyta</taxon>
        <taxon>Magnoliopsida</taxon>
        <taxon>eudicotyledons</taxon>
        <taxon>Gunneridae</taxon>
        <taxon>Pentapetalae</taxon>
        <taxon>asterids</taxon>
        <taxon>lamiids</taxon>
        <taxon>Boraginales</taxon>
        <taxon>Boraginaceae</taxon>
        <taxon>Boraginoideae</taxon>
        <taxon>Lithospermeae</taxon>
        <taxon>Lithospermum</taxon>
    </lineage>
</organism>
<keyword evidence="2" id="KW-1185">Reference proteome</keyword>